<dbReference type="STRING" id="583355.Caka_0965"/>
<feature type="domain" description="Hydrazine synthase alpha subunit middle" evidence="2">
    <location>
        <begin position="1015"/>
        <end position="1105"/>
    </location>
</feature>
<dbReference type="SMART" id="SM00567">
    <property type="entry name" value="EZ_HEAT"/>
    <property type="match status" value="7"/>
</dbReference>
<sequence>MNLSLFGKALLCFAALTVAALKASYLQTGFELSPQQWQIQDALERLHSDDAIVRSGAVEQLGIMRANEVADEIANMLNDPDAAVRREAAMALGWLGKQTSIKPLFQSLSDTDWTVRQSAAIAIENLTNVSHDFNALAKEHLRVIQSAAWQSQLKEHKFETVALQALADSEMDFFEKADCIRAAGVFECEAIVSPLIESLRPYLTKPYPKDAMHTVFSPASPSVEPRPERAFVQAGLRTLGRIGGDEAEAFLIEMLESNIDWACYAAEALGDCGGPDAVSALIRQLPKCTLMLERPTMFSGYHKVVDSYPEHDAPRLSSMDRIPRTAYEVMFALSRLDLSVHRNELAAVSPYILSTVPNLWDATVVYTEEPWAMIFGYLLEQAGVRQHAVDAALIALGNKERTLPDSFEQKEQFLTQARRNIDMQGSMFAPHAGELLLATAQQEDIPDLLRLLDHPDGWIRLAMARALMYLDAQDAVPTLLSLLENAKDDADYGYDGPDFRRYHYIETDFKKLPGQGYDEFSDPSPRFKEGYIRALGRLKAEHAVPLLIQYLNNERNANEIKYAAALALSEIASIEALLALKHAEANHPVVVVQTVAREALWRHGIAQEPATPEPPIQMVPQQTVPSGLPKRLVFIKGEREPGNSDQISKDMTSYSVTDGGPTYRLGRNLFTIDTANPEGSLKQLTQFESGYVADLEVSYDGNKLLFTRATMDPDPWFHIYEMNADGTDLKQLTFGPYHDTHPNYMPDGRIVFTSSRTGMRDEYHGYPSNGLAVMNRDGSDIQVIGFNIGRDADPVIGDDGMILFTRLELFYSRMKTEWNLLAAFPDGRSTATLYGPERRKMHVKIPGAIAVTPPRHRGVRLSQPQSWSGSEYLLNTFKGPMLAGPGRYKDRFLRPNNDWAVTTPYKISESLMLVAAGERPLHEQDDPKGKYKAGAPDYNASVDHGLYRMNPEDGELTLIYNDPLQADFEARPLQPRKVPPVLTESPLTRNRGFSGQVHCASAFTTQSPHVKERGKYVRVVEGIPTIARHQTHTSGGIAWRNHGGAVGRILGTVPLAVDGSFSIEIPSDRLYHLQVLDSDRRVLGNQLIWQYVRPQESKSCIGCHEDPDSAPPSAASFPLSHRMPPVQCFPSEDDMQYRAKIWFKGWTPDEREERMRTVNSVNYLGRN</sequence>
<dbReference type="KEGG" id="caa:Caka_0965"/>
<keyword evidence="3" id="KW-0456">Lyase</keyword>
<organism evidence="3 4">
    <name type="scientific">Coraliomargarita akajimensis (strain DSM 45221 / IAM 15411 / JCM 23193 / KCTC 12865 / 04OKA010-24)</name>
    <dbReference type="NCBI Taxonomy" id="583355"/>
    <lineage>
        <taxon>Bacteria</taxon>
        <taxon>Pseudomonadati</taxon>
        <taxon>Verrucomicrobiota</taxon>
        <taxon>Opitutia</taxon>
        <taxon>Puniceicoccales</taxon>
        <taxon>Coraliomargaritaceae</taxon>
        <taxon>Coraliomargarita</taxon>
    </lineage>
</organism>
<evidence type="ECO:0000313" key="3">
    <source>
        <dbReference type="EMBL" id="ADE53987.1"/>
    </source>
</evidence>
<keyword evidence="4" id="KW-1185">Reference proteome</keyword>
<dbReference type="InterPro" id="IPR011659">
    <property type="entry name" value="WD40"/>
</dbReference>
<dbReference type="Proteomes" id="UP000000925">
    <property type="component" value="Chromosome"/>
</dbReference>
<dbReference type="Gene3D" id="2.120.10.30">
    <property type="entry name" value="TolB, C-terminal domain"/>
    <property type="match status" value="1"/>
</dbReference>
<dbReference type="RefSeq" id="WP_013042711.1">
    <property type="nucleotide sequence ID" value="NC_014008.1"/>
</dbReference>
<accession>D5EQZ4</accession>
<evidence type="ECO:0000259" key="2">
    <source>
        <dbReference type="Pfam" id="PF18582"/>
    </source>
</evidence>
<name>D5EQZ4_CORAD</name>
<protein>
    <submittedName>
        <fullName evidence="3">PBS lyase HEAT domain protein repeat-containing protein</fullName>
    </submittedName>
</protein>
<dbReference type="OrthoDB" id="108903at2"/>
<dbReference type="Pfam" id="PF18582">
    <property type="entry name" value="HZS_alpha"/>
    <property type="match status" value="1"/>
</dbReference>
<dbReference type="InterPro" id="IPR000225">
    <property type="entry name" value="Armadillo"/>
</dbReference>
<feature type="signal peptide" evidence="1">
    <location>
        <begin position="1"/>
        <end position="23"/>
    </location>
</feature>
<dbReference type="PROSITE" id="PS50176">
    <property type="entry name" value="ARM_REPEAT"/>
    <property type="match status" value="1"/>
</dbReference>
<dbReference type="InterPro" id="IPR004155">
    <property type="entry name" value="PBS_lyase_HEAT"/>
</dbReference>
<dbReference type="InterPro" id="IPR011989">
    <property type="entry name" value="ARM-like"/>
</dbReference>
<evidence type="ECO:0000313" key="4">
    <source>
        <dbReference type="Proteomes" id="UP000000925"/>
    </source>
</evidence>
<dbReference type="PANTHER" id="PTHR12697">
    <property type="entry name" value="PBS LYASE HEAT-LIKE PROTEIN"/>
    <property type="match status" value="1"/>
</dbReference>
<dbReference type="GO" id="GO:0016829">
    <property type="term" value="F:lyase activity"/>
    <property type="evidence" value="ECO:0007669"/>
    <property type="project" value="UniProtKB-KW"/>
</dbReference>
<dbReference type="Pfam" id="PF13646">
    <property type="entry name" value="HEAT_2"/>
    <property type="match status" value="2"/>
</dbReference>
<dbReference type="eggNOG" id="COG1413">
    <property type="taxonomic scope" value="Bacteria"/>
</dbReference>
<dbReference type="EMBL" id="CP001998">
    <property type="protein sequence ID" value="ADE53987.1"/>
    <property type="molecule type" value="Genomic_DNA"/>
</dbReference>
<gene>
    <name evidence="3" type="ordered locus">Caka_0965</name>
</gene>
<reference evidence="3 4" key="1">
    <citation type="journal article" date="2010" name="Stand. Genomic Sci.">
        <title>Complete genome sequence of Coraliomargarita akajimensis type strain (04OKA010-24).</title>
        <authorList>
            <person name="Mavromatis K."/>
            <person name="Abt B."/>
            <person name="Brambilla E."/>
            <person name="Lapidus A."/>
            <person name="Copeland A."/>
            <person name="Deshpande S."/>
            <person name="Nolan M."/>
            <person name="Lucas S."/>
            <person name="Tice H."/>
            <person name="Cheng J.F."/>
            <person name="Han C."/>
            <person name="Detter J.C."/>
            <person name="Woyke T."/>
            <person name="Goodwin L."/>
            <person name="Pitluck S."/>
            <person name="Held B."/>
            <person name="Brettin T."/>
            <person name="Tapia R."/>
            <person name="Ivanova N."/>
            <person name="Mikhailova N."/>
            <person name="Pati A."/>
            <person name="Liolios K."/>
            <person name="Chen A."/>
            <person name="Palaniappan K."/>
            <person name="Land M."/>
            <person name="Hauser L."/>
            <person name="Chang Y.J."/>
            <person name="Jeffries C.D."/>
            <person name="Rohde M."/>
            <person name="Goker M."/>
            <person name="Bristow J."/>
            <person name="Eisen J.A."/>
            <person name="Markowitz V."/>
            <person name="Hugenholtz P."/>
            <person name="Klenk H.P."/>
            <person name="Kyrpides N.C."/>
        </authorList>
    </citation>
    <scope>NUCLEOTIDE SEQUENCE [LARGE SCALE GENOMIC DNA]</scope>
    <source>
        <strain evidence="4">DSM 45221 / IAM 15411 / JCM 23193 / KCTC 12865</strain>
    </source>
</reference>
<feature type="chain" id="PRO_5003070960" evidence="1">
    <location>
        <begin position="24"/>
        <end position="1167"/>
    </location>
</feature>
<dbReference type="InterPro" id="IPR011042">
    <property type="entry name" value="6-blade_b-propeller_TolB-like"/>
</dbReference>
<dbReference type="GO" id="GO:0016491">
    <property type="term" value="F:oxidoreductase activity"/>
    <property type="evidence" value="ECO:0007669"/>
    <property type="project" value="TreeGrafter"/>
</dbReference>
<dbReference type="InterPro" id="IPR016024">
    <property type="entry name" value="ARM-type_fold"/>
</dbReference>
<dbReference type="Gene3D" id="1.25.10.10">
    <property type="entry name" value="Leucine-rich Repeat Variant"/>
    <property type="match status" value="4"/>
</dbReference>
<evidence type="ECO:0000256" key="1">
    <source>
        <dbReference type="SAM" id="SignalP"/>
    </source>
</evidence>
<dbReference type="InterPro" id="IPR040698">
    <property type="entry name" value="HZS_alpha_mid"/>
</dbReference>
<dbReference type="HOGENOM" id="CLU_274483_0_0_0"/>
<dbReference type="SUPFAM" id="SSF48371">
    <property type="entry name" value="ARM repeat"/>
    <property type="match status" value="1"/>
</dbReference>
<dbReference type="SUPFAM" id="SSF82171">
    <property type="entry name" value="DPP6 N-terminal domain-like"/>
    <property type="match status" value="1"/>
</dbReference>
<dbReference type="Pfam" id="PF07676">
    <property type="entry name" value="PD40"/>
    <property type="match status" value="1"/>
</dbReference>
<dbReference type="eggNOG" id="COG0823">
    <property type="taxonomic scope" value="Bacteria"/>
</dbReference>
<keyword evidence="1" id="KW-0732">Signal</keyword>
<dbReference type="AlphaFoldDB" id="D5EQZ4"/>
<proteinExistence type="predicted"/>
<dbReference type="PANTHER" id="PTHR12697:SF5">
    <property type="entry name" value="DEOXYHYPUSINE HYDROXYLASE"/>
    <property type="match status" value="1"/>
</dbReference>